<evidence type="ECO:0000313" key="3">
    <source>
        <dbReference type="Proteomes" id="UP000266720"/>
    </source>
</evidence>
<feature type="compositionally biased region" description="Polar residues" evidence="1">
    <location>
        <begin position="1"/>
        <end position="11"/>
    </location>
</feature>
<accession>A0A3G1A4Z1</accession>
<name>A0A3G1A4Z1_9CREN</name>
<protein>
    <submittedName>
        <fullName evidence="2">Uncharacterized protein</fullName>
    </submittedName>
</protein>
<organism evidence="2 3">
    <name type="scientific">Thermofilum adornatum 1505</name>
    <dbReference type="NCBI Taxonomy" id="697581"/>
    <lineage>
        <taxon>Archaea</taxon>
        <taxon>Thermoproteota</taxon>
        <taxon>Thermoprotei</taxon>
        <taxon>Thermofilales</taxon>
        <taxon>Thermofilaceae</taxon>
        <taxon>Thermofilum</taxon>
    </lineage>
</organism>
<dbReference type="Proteomes" id="UP000266720">
    <property type="component" value="Chromosome"/>
</dbReference>
<proteinExistence type="predicted"/>
<dbReference type="KEGG" id="tcb:TCARB_0730"/>
<evidence type="ECO:0000313" key="2">
    <source>
        <dbReference type="EMBL" id="AJB41782.1"/>
    </source>
</evidence>
<gene>
    <name evidence="2" type="ORF">TCARB_0730</name>
</gene>
<reference evidence="3" key="1">
    <citation type="book" date="2010" name="EXTREMOPHILES" publisher="0:0-0">
        <title>Complete genome sequences of ten hyperthermophilic archaea reveal their metabolic capabilities and possible ecological roles.</title>
        <editorList>
            <person name="?"/>
        </editorList>
        <authorList>
            <person name="Ravin N.V."/>
            <person name="Mardanov A.V."/>
            <person name="Bonch-Osmolovskaya E.A."/>
            <person name="Skryabin K.G."/>
        </authorList>
    </citation>
    <scope>NUCLEOTIDE SEQUENCE [LARGE SCALE GENOMIC DNA]</scope>
    <source>
        <strain evidence="3">1505</strain>
    </source>
</reference>
<evidence type="ECO:0000256" key="1">
    <source>
        <dbReference type="SAM" id="MobiDB-lite"/>
    </source>
</evidence>
<sequence>MEVSQPSNCTTIKGKEYSVSPPPSIATARETFSHGSCGPFWYEPEAL</sequence>
<feature type="region of interest" description="Disordered" evidence="1">
    <location>
        <begin position="1"/>
        <end position="22"/>
    </location>
</feature>
<dbReference type="EMBL" id="CP007493">
    <property type="protein sequence ID" value="AJB41782.1"/>
    <property type="molecule type" value="Genomic_DNA"/>
</dbReference>
<dbReference type="AlphaFoldDB" id="A0A3G1A4Z1"/>